<gene>
    <name evidence="15" type="ORF">GRI89_06320</name>
</gene>
<dbReference type="PANTHER" id="PTHR33445:SF1">
    <property type="entry name" value="ATP SYNTHASE SUBUNIT B"/>
    <property type="match status" value="1"/>
</dbReference>
<evidence type="ECO:0000256" key="13">
    <source>
        <dbReference type="RuleBase" id="RU003848"/>
    </source>
</evidence>
<protein>
    <recommendedName>
        <fullName evidence="17">ATP synthase subunit b</fullName>
    </recommendedName>
</protein>
<evidence type="ECO:0000313" key="15">
    <source>
        <dbReference type="EMBL" id="MXO59152.1"/>
    </source>
</evidence>
<comment type="subcellular location">
    <subcellularLocation>
        <location evidence="12">Endomembrane system</location>
        <topology evidence="12">Single-pass membrane protein</topology>
    </subcellularLocation>
</comment>
<keyword evidence="5 13" id="KW-0375">Hydrogen ion transport</keyword>
<comment type="caution">
    <text evidence="15">The sequence shown here is derived from an EMBL/GenBank/DDBJ whole genome shotgun (WGS) entry which is preliminary data.</text>
</comment>
<evidence type="ECO:0000256" key="9">
    <source>
        <dbReference type="ARBA" id="ARBA00023310"/>
    </source>
</evidence>
<dbReference type="InterPro" id="IPR002146">
    <property type="entry name" value="ATP_synth_b/b'su_bac/chlpt"/>
</dbReference>
<evidence type="ECO:0000256" key="11">
    <source>
        <dbReference type="ARBA" id="ARBA00025614"/>
    </source>
</evidence>
<reference evidence="15 16" key="1">
    <citation type="submission" date="2019-12" db="EMBL/GenBank/DDBJ databases">
        <title>Genomic-based taxomic classification of the family Erythrobacteraceae.</title>
        <authorList>
            <person name="Xu L."/>
        </authorList>
    </citation>
    <scope>NUCLEOTIDE SEQUENCE [LARGE SCALE GENOMIC DNA]</scope>
    <source>
        <strain evidence="15 16">MCCC 1K01500</strain>
    </source>
</reference>
<keyword evidence="16" id="KW-1185">Reference proteome</keyword>
<keyword evidence="9" id="KW-0066">ATP synthesis</keyword>
<evidence type="ECO:0000256" key="8">
    <source>
        <dbReference type="ARBA" id="ARBA00023136"/>
    </source>
</evidence>
<keyword evidence="7 13" id="KW-0406">Ion transport</keyword>
<comment type="similarity">
    <text evidence="1 13">Belongs to the ATPase B chain family.</text>
</comment>
<evidence type="ECO:0000256" key="12">
    <source>
        <dbReference type="ARBA" id="ARBA00037847"/>
    </source>
</evidence>
<dbReference type="AlphaFoldDB" id="A0A6I4SXW7"/>
<comment type="function">
    <text evidence="10">F(1)F(0) ATP synthase produces ATP from ADP in the presence of a proton or sodium gradient. F-type ATPases consist of two structural domains, F(1) containing the extramembraneous catalytic core and F(0) containing the membrane proton channel, linked together by a central stalk and a peripheral stalk. During catalysis, ATP synthesis in the catalytic domain of F(1) is coupled via a rotary mechanism of the central stalk subunits to proton translocation.</text>
</comment>
<organism evidence="15 16">
    <name type="scientific">Croceibacterium salegens</name>
    <dbReference type="NCBI Taxonomy" id="1737568"/>
    <lineage>
        <taxon>Bacteria</taxon>
        <taxon>Pseudomonadati</taxon>
        <taxon>Pseudomonadota</taxon>
        <taxon>Alphaproteobacteria</taxon>
        <taxon>Sphingomonadales</taxon>
        <taxon>Erythrobacteraceae</taxon>
        <taxon>Croceibacterium</taxon>
    </lineage>
</organism>
<evidence type="ECO:0000256" key="2">
    <source>
        <dbReference type="ARBA" id="ARBA00022448"/>
    </source>
</evidence>
<dbReference type="PANTHER" id="PTHR33445">
    <property type="entry name" value="ATP SYNTHASE SUBUNIT B', CHLOROPLASTIC"/>
    <property type="match status" value="1"/>
</dbReference>
<dbReference type="GO" id="GO:0012505">
    <property type="term" value="C:endomembrane system"/>
    <property type="evidence" value="ECO:0007669"/>
    <property type="project" value="UniProtKB-SubCell"/>
</dbReference>
<keyword evidence="8" id="KW-0472">Membrane</keyword>
<dbReference type="GO" id="GO:0046961">
    <property type="term" value="F:proton-transporting ATPase activity, rotational mechanism"/>
    <property type="evidence" value="ECO:0007669"/>
    <property type="project" value="TreeGrafter"/>
</dbReference>
<evidence type="ECO:0000256" key="1">
    <source>
        <dbReference type="ARBA" id="ARBA00005513"/>
    </source>
</evidence>
<evidence type="ECO:0000256" key="6">
    <source>
        <dbReference type="ARBA" id="ARBA00022989"/>
    </source>
</evidence>
<dbReference type="Proteomes" id="UP000433652">
    <property type="component" value="Unassembled WGS sequence"/>
</dbReference>
<dbReference type="GO" id="GO:0045259">
    <property type="term" value="C:proton-transporting ATP synthase complex"/>
    <property type="evidence" value="ECO:0007669"/>
    <property type="project" value="UniProtKB-KW"/>
</dbReference>
<comment type="function">
    <text evidence="11">Component of the F(0) channel, it forms part of the peripheral stalk, linking F(1) to F(0). The b'-subunit is a diverged and duplicated form of b found in plants and photosynthetic bacteria.</text>
</comment>
<accession>A0A6I4SXW7</accession>
<evidence type="ECO:0000313" key="16">
    <source>
        <dbReference type="Proteomes" id="UP000433652"/>
    </source>
</evidence>
<keyword evidence="2 13" id="KW-0813">Transport</keyword>
<dbReference type="CDD" id="cd06503">
    <property type="entry name" value="ATP-synt_Fo_b"/>
    <property type="match status" value="1"/>
</dbReference>
<sequence>MIMVFAIALWKGVPGIIAGILDNRIAGIRKQLDEAKALRAEAEALRDSYAKKTADAEKDIAALRAGAEKQAAEIVEKAKADATALIERHKSLAEEKIATAERSAVEELRAKVASAAAEAARKLIAAKHGEKEDSKLADEIISNI</sequence>
<dbReference type="InterPro" id="IPR050059">
    <property type="entry name" value="ATP_synthase_B_chain"/>
</dbReference>
<keyword evidence="4 13" id="KW-0812">Transmembrane</keyword>
<dbReference type="Pfam" id="PF00430">
    <property type="entry name" value="ATP-synt_B"/>
    <property type="match status" value="1"/>
</dbReference>
<evidence type="ECO:0000256" key="10">
    <source>
        <dbReference type="ARBA" id="ARBA00025198"/>
    </source>
</evidence>
<dbReference type="GO" id="GO:0015986">
    <property type="term" value="P:proton motive force-driven ATP synthesis"/>
    <property type="evidence" value="ECO:0007669"/>
    <property type="project" value="InterPro"/>
</dbReference>
<evidence type="ECO:0000256" key="7">
    <source>
        <dbReference type="ARBA" id="ARBA00023065"/>
    </source>
</evidence>
<keyword evidence="14" id="KW-0175">Coiled coil</keyword>
<evidence type="ECO:0008006" key="17">
    <source>
        <dbReference type="Google" id="ProtNLM"/>
    </source>
</evidence>
<keyword evidence="6" id="KW-1133">Transmembrane helix</keyword>
<evidence type="ECO:0000256" key="3">
    <source>
        <dbReference type="ARBA" id="ARBA00022547"/>
    </source>
</evidence>
<feature type="coiled-coil region" evidence="14">
    <location>
        <begin position="25"/>
        <end position="95"/>
    </location>
</feature>
<dbReference type="EMBL" id="WTYM01000033">
    <property type="protein sequence ID" value="MXO59152.1"/>
    <property type="molecule type" value="Genomic_DNA"/>
</dbReference>
<keyword evidence="3 13" id="KW-0138">CF(0)</keyword>
<evidence type="ECO:0000256" key="4">
    <source>
        <dbReference type="ARBA" id="ARBA00022692"/>
    </source>
</evidence>
<dbReference type="OrthoDB" id="7391503at2"/>
<evidence type="ECO:0000256" key="5">
    <source>
        <dbReference type="ARBA" id="ARBA00022781"/>
    </source>
</evidence>
<proteinExistence type="inferred from homology"/>
<name>A0A6I4SXW7_9SPHN</name>
<evidence type="ECO:0000256" key="14">
    <source>
        <dbReference type="SAM" id="Coils"/>
    </source>
</evidence>